<name>A0A0W0SLT9_9GAMM</name>
<dbReference type="Pfam" id="PF09677">
    <property type="entry name" value="TrbI_Ftype"/>
    <property type="match status" value="1"/>
</dbReference>
<keyword evidence="2" id="KW-1185">Reference proteome</keyword>
<dbReference type="PATRIC" id="fig|29422.6.peg.1469"/>
<evidence type="ECO:0000313" key="1">
    <source>
        <dbReference type="EMBL" id="KTC84286.1"/>
    </source>
</evidence>
<dbReference type="InterPro" id="IPR014115">
    <property type="entry name" value="TrbI_Ftype"/>
</dbReference>
<sequence>MMRLTSLVLGCALAVFGVVCIFYGVPPQKSIVVFDKEVVQGQFIRQLAEIKATESQVEQSTRRFNEVLNKVLVDIAQQKKVVILRSSDVFAGGADITDEVRMRLSKAMRNKS</sequence>
<dbReference type="RefSeq" id="WP_238583840.1">
    <property type="nucleotide sequence ID" value="NZ_LNXV01000010.1"/>
</dbReference>
<organism evidence="1 2">
    <name type="scientific">Legionella brunensis</name>
    <dbReference type="NCBI Taxonomy" id="29422"/>
    <lineage>
        <taxon>Bacteria</taxon>
        <taxon>Pseudomonadati</taxon>
        <taxon>Pseudomonadota</taxon>
        <taxon>Gammaproteobacteria</taxon>
        <taxon>Legionellales</taxon>
        <taxon>Legionellaceae</taxon>
        <taxon>Legionella</taxon>
    </lineage>
</organism>
<evidence type="ECO:0000313" key="2">
    <source>
        <dbReference type="Proteomes" id="UP000054742"/>
    </source>
</evidence>
<gene>
    <name evidence="1" type="primary">trbI</name>
    <name evidence="1" type="ORF">Lbru_1386</name>
</gene>
<dbReference type="Proteomes" id="UP000054742">
    <property type="component" value="Unassembled WGS sequence"/>
</dbReference>
<dbReference type="AlphaFoldDB" id="A0A0W0SLT9"/>
<proteinExistence type="predicted"/>
<comment type="caution">
    <text evidence="1">The sequence shown here is derived from an EMBL/GenBank/DDBJ whole genome shotgun (WGS) entry which is preliminary data.</text>
</comment>
<reference evidence="1 2" key="1">
    <citation type="submission" date="2015-11" db="EMBL/GenBank/DDBJ databases">
        <title>Genomic analysis of 38 Legionella species identifies large and diverse effector repertoires.</title>
        <authorList>
            <person name="Burstein D."/>
            <person name="Amaro F."/>
            <person name="Zusman T."/>
            <person name="Lifshitz Z."/>
            <person name="Cohen O."/>
            <person name="Gilbert J.A."/>
            <person name="Pupko T."/>
            <person name="Shuman H.A."/>
            <person name="Segal G."/>
        </authorList>
    </citation>
    <scope>NUCLEOTIDE SEQUENCE [LARGE SCALE GENOMIC DNA]</scope>
    <source>
        <strain evidence="1 2">ATCC 43878</strain>
    </source>
</reference>
<protein>
    <submittedName>
        <fullName evidence="1">F pilus extension/retraction protein TrbI Inner membrane protein</fullName>
    </submittedName>
</protein>
<dbReference type="STRING" id="29422.Lbru_1386"/>
<dbReference type="EMBL" id="LNXV01000010">
    <property type="protein sequence ID" value="KTC84286.1"/>
    <property type="molecule type" value="Genomic_DNA"/>
</dbReference>
<dbReference type="NCBIfam" id="TIGR02744">
    <property type="entry name" value="TrbI_Ftype"/>
    <property type="match status" value="1"/>
</dbReference>
<accession>A0A0W0SLT9</accession>